<dbReference type="OrthoDB" id="5122891at2759"/>
<name>A0A0C3DGU8_9AGAM</name>
<sequence length="139" mass="16906">YMILSHWWIGQEHDGYQRILKGCKQAKKDRYKWLLWVDTSCIDKRSSAELSEAINSMYWWYENAQVCYAYLHNVLCSSFPIEWNNKRYANGPEWFSYGSMLQEWWWSQPYLTFGGFHILIHEVLHHCPHCHYSNTYQIL</sequence>
<organism evidence="1 2">
    <name type="scientific">Scleroderma citrinum Foug A</name>
    <dbReference type="NCBI Taxonomy" id="1036808"/>
    <lineage>
        <taxon>Eukaryota</taxon>
        <taxon>Fungi</taxon>
        <taxon>Dikarya</taxon>
        <taxon>Basidiomycota</taxon>
        <taxon>Agaricomycotina</taxon>
        <taxon>Agaricomycetes</taxon>
        <taxon>Agaricomycetidae</taxon>
        <taxon>Boletales</taxon>
        <taxon>Sclerodermatineae</taxon>
        <taxon>Sclerodermataceae</taxon>
        <taxon>Scleroderma</taxon>
    </lineage>
</organism>
<evidence type="ECO:0008006" key="3">
    <source>
        <dbReference type="Google" id="ProtNLM"/>
    </source>
</evidence>
<evidence type="ECO:0000313" key="2">
    <source>
        <dbReference type="Proteomes" id="UP000053989"/>
    </source>
</evidence>
<evidence type="ECO:0000313" key="1">
    <source>
        <dbReference type="EMBL" id="KIM55311.1"/>
    </source>
</evidence>
<gene>
    <name evidence="1" type="ORF">SCLCIDRAFT_134908</name>
</gene>
<reference evidence="1 2" key="1">
    <citation type="submission" date="2014-04" db="EMBL/GenBank/DDBJ databases">
        <authorList>
            <consortium name="DOE Joint Genome Institute"/>
            <person name="Kuo A."/>
            <person name="Kohler A."/>
            <person name="Nagy L.G."/>
            <person name="Floudas D."/>
            <person name="Copeland A."/>
            <person name="Barry K.W."/>
            <person name="Cichocki N."/>
            <person name="Veneault-Fourrey C."/>
            <person name="LaButti K."/>
            <person name="Lindquist E.A."/>
            <person name="Lipzen A."/>
            <person name="Lundell T."/>
            <person name="Morin E."/>
            <person name="Murat C."/>
            <person name="Sun H."/>
            <person name="Tunlid A."/>
            <person name="Henrissat B."/>
            <person name="Grigoriev I.V."/>
            <person name="Hibbett D.S."/>
            <person name="Martin F."/>
            <person name="Nordberg H.P."/>
            <person name="Cantor M.N."/>
            <person name="Hua S.X."/>
        </authorList>
    </citation>
    <scope>NUCLEOTIDE SEQUENCE [LARGE SCALE GENOMIC DNA]</scope>
    <source>
        <strain evidence="1 2">Foug A</strain>
    </source>
</reference>
<proteinExistence type="predicted"/>
<dbReference type="PANTHER" id="PTHR10622:SF10">
    <property type="entry name" value="HET DOMAIN-CONTAINING PROTEIN"/>
    <property type="match status" value="1"/>
</dbReference>
<dbReference type="PANTHER" id="PTHR10622">
    <property type="entry name" value="HET DOMAIN-CONTAINING PROTEIN"/>
    <property type="match status" value="1"/>
</dbReference>
<dbReference type="InParanoid" id="A0A0C3DGU8"/>
<dbReference type="HOGENOM" id="CLU_1850005_0_0_1"/>
<reference evidence="2" key="2">
    <citation type="submission" date="2015-01" db="EMBL/GenBank/DDBJ databases">
        <title>Evolutionary Origins and Diversification of the Mycorrhizal Mutualists.</title>
        <authorList>
            <consortium name="DOE Joint Genome Institute"/>
            <consortium name="Mycorrhizal Genomics Consortium"/>
            <person name="Kohler A."/>
            <person name="Kuo A."/>
            <person name="Nagy L.G."/>
            <person name="Floudas D."/>
            <person name="Copeland A."/>
            <person name="Barry K.W."/>
            <person name="Cichocki N."/>
            <person name="Veneault-Fourrey C."/>
            <person name="LaButti K."/>
            <person name="Lindquist E.A."/>
            <person name="Lipzen A."/>
            <person name="Lundell T."/>
            <person name="Morin E."/>
            <person name="Murat C."/>
            <person name="Riley R."/>
            <person name="Ohm R."/>
            <person name="Sun H."/>
            <person name="Tunlid A."/>
            <person name="Henrissat B."/>
            <person name="Grigoriev I.V."/>
            <person name="Hibbett D.S."/>
            <person name="Martin F."/>
        </authorList>
    </citation>
    <scope>NUCLEOTIDE SEQUENCE [LARGE SCALE GENOMIC DNA]</scope>
    <source>
        <strain evidence="2">Foug A</strain>
    </source>
</reference>
<protein>
    <recommendedName>
        <fullName evidence="3">Heterokaryon incompatibility domain-containing protein</fullName>
    </recommendedName>
</protein>
<dbReference type="AlphaFoldDB" id="A0A0C3DGU8"/>
<dbReference type="Proteomes" id="UP000053989">
    <property type="component" value="Unassembled WGS sequence"/>
</dbReference>
<dbReference type="EMBL" id="KN822137">
    <property type="protein sequence ID" value="KIM55311.1"/>
    <property type="molecule type" value="Genomic_DNA"/>
</dbReference>
<accession>A0A0C3DGU8</accession>
<feature type="non-terminal residue" evidence="1">
    <location>
        <position position="1"/>
    </location>
</feature>
<keyword evidence="2" id="KW-1185">Reference proteome</keyword>
<dbReference type="STRING" id="1036808.A0A0C3DGU8"/>